<keyword evidence="6" id="KW-0808">Transferase</keyword>
<dbReference type="PANTHER" id="PTHR12714:SF24">
    <property type="entry name" value="SLR1182 PROTEIN"/>
    <property type="match status" value="1"/>
</dbReference>
<organism evidence="6 7">
    <name type="scientific">Halopseudomonas litoralis</name>
    <dbReference type="NCBI Taxonomy" id="797277"/>
    <lineage>
        <taxon>Bacteria</taxon>
        <taxon>Pseudomonadati</taxon>
        <taxon>Pseudomonadota</taxon>
        <taxon>Gammaproteobacteria</taxon>
        <taxon>Pseudomonadales</taxon>
        <taxon>Pseudomonadaceae</taxon>
        <taxon>Halopseudomonas</taxon>
    </lineage>
</organism>
<dbReference type="PANTHER" id="PTHR12714">
    <property type="entry name" value="PROTEIN-S ISOPRENYLCYSTEINE O-METHYLTRANSFERASE"/>
    <property type="match status" value="1"/>
</dbReference>
<dbReference type="EMBL" id="LT629748">
    <property type="protein sequence ID" value="SDS27979.1"/>
    <property type="molecule type" value="Genomic_DNA"/>
</dbReference>
<name>A0A1H1QYW7_9GAMM</name>
<keyword evidence="6" id="KW-0489">Methyltransferase</keyword>
<keyword evidence="3 5" id="KW-1133">Transmembrane helix</keyword>
<evidence type="ECO:0000313" key="7">
    <source>
        <dbReference type="Proteomes" id="UP000243426"/>
    </source>
</evidence>
<sequence length="154" mass="17192">MHWLENRIPPPLVATLFGLLMWVAAHQLPGGLELTIEWRVGAGLVALLLGAAICLAGVLSFHHARTTVNPLRPETASALVSAGVYRYTRNPMYLGFATALVAWSIFLAWPPALLGVLGFVLYMNRFQIGSEERALTRLFGDEFARYCNRVRRWI</sequence>
<reference evidence="7" key="1">
    <citation type="submission" date="2016-10" db="EMBL/GenBank/DDBJ databases">
        <authorList>
            <person name="Varghese N."/>
            <person name="Submissions S."/>
        </authorList>
    </citation>
    <scope>NUCLEOTIDE SEQUENCE [LARGE SCALE GENOMIC DNA]</scope>
    <source>
        <strain evidence="7">2SM5</strain>
    </source>
</reference>
<proteinExistence type="predicted"/>
<accession>A0A1H1QYW7</accession>
<keyword evidence="4 5" id="KW-0472">Membrane</keyword>
<dbReference type="InterPro" id="IPR007318">
    <property type="entry name" value="Phopholipid_MeTrfase"/>
</dbReference>
<evidence type="ECO:0000256" key="1">
    <source>
        <dbReference type="ARBA" id="ARBA00004127"/>
    </source>
</evidence>
<feature type="transmembrane region" description="Helical" evidence="5">
    <location>
        <begin position="40"/>
        <end position="61"/>
    </location>
</feature>
<dbReference type="AlphaFoldDB" id="A0A1H1QYW7"/>
<dbReference type="RefSeq" id="WP_172828680.1">
    <property type="nucleotide sequence ID" value="NZ_LT629748.1"/>
</dbReference>
<keyword evidence="2 5" id="KW-0812">Transmembrane</keyword>
<feature type="transmembrane region" description="Helical" evidence="5">
    <location>
        <begin position="93"/>
        <end position="123"/>
    </location>
</feature>
<evidence type="ECO:0000256" key="3">
    <source>
        <dbReference type="ARBA" id="ARBA00022989"/>
    </source>
</evidence>
<dbReference type="GO" id="GO:0032259">
    <property type="term" value="P:methylation"/>
    <property type="evidence" value="ECO:0007669"/>
    <property type="project" value="UniProtKB-KW"/>
</dbReference>
<evidence type="ECO:0000313" key="6">
    <source>
        <dbReference type="EMBL" id="SDS27979.1"/>
    </source>
</evidence>
<comment type="subcellular location">
    <subcellularLocation>
        <location evidence="1">Endomembrane system</location>
        <topology evidence="1">Multi-pass membrane protein</topology>
    </subcellularLocation>
</comment>
<evidence type="ECO:0000256" key="2">
    <source>
        <dbReference type="ARBA" id="ARBA00022692"/>
    </source>
</evidence>
<dbReference type="Gene3D" id="1.20.120.1630">
    <property type="match status" value="1"/>
</dbReference>
<evidence type="ECO:0000256" key="4">
    <source>
        <dbReference type="ARBA" id="ARBA00023136"/>
    </source>
</evidence>
<dbReference type="STRING" id="797277.SAMN05216198_1600"/>
<keyword evidence="7" id="KW-1185">Reference proteome</keyword>
<dbReference type="GO" id="GO:0008168">
    <property type="term" value="F:methyltransferase activity"/>
    <property type="evidence" value="ECO:0007669"/>
    <property type="project" value="UniProtKB-KW"/>
</dbReference>
<feature type="transmembrane region" description="Helical" evidence="5">
    <location>
        <begin position="12"/>
        <end position="28"/>
    </location>
</feature>
<protein>
    <submittedName>
        <fullName evidence="6">Protein-S-isoprenylcysteine O-methyltransferase Ste14</fullName>
    </submittedName>
</protein>
<gene>
    <name evidence="6" type="ORF">SAMN05216198_1600</name>
</gene>
<evidence type="ECO:0000256" key="5">
    <source>
        <dbReference type="SAM" id="Phobius"/>
    </source>
</evidence>
<dbReference type="Pfam" id="PF04191">
    <property type="entry name" value="PEMT"/>
    <property type="match status" value="1"/>
</dbReference>
<dbReference type="Proteomes" id="UP000243426">
    <property type="component" value="Chromosome I"/>
</dbReference>
<dbReference type="GO" id="GO:0012505">
    <property type="term" value="C:endomembrane system"/>
    <property type="evidence" value="ECO:0007669"/>
    <property type="project" value="UniProtKB-SubCell"/>
</dbReference>